<dbReference type="GO" id="GO:0004308">
    <property type="term" value="F:exo-alpha-sialidase activity"/>
    <property type="evidence" value="ECO:0007669"/>
    <property type="project" value="UniProtKB-EC"/>
</dbReference>
<dbReference type="RefSeq" id="WP_265767630.1">
    <property type="nucleotide sequence ID" value="NZ_JAGGJA010000017.1"/>
</dbReference>
<reference evidence="8 9" key="1">
    <citation type="submission" date="2021-03" db="EMBL/GenBank/DDBJ databases">
        <title>Aliifodinibius sp. nov., a new bacterium isolated from saline soil.</title>
        <authorList>
            <person name="Galisteo C."/>
            <person name="De La Haba R."/>
            <person name="Sanchez-Porro C."/>
            <person name="Ventosa A."/>
        </authorList>
    </citation>
    <scope>NUCLEOTIDE SEQUENCE [LARGE SCALE GENOMIC DNA]</scope>
    <source>
        <strain evidence="8 9">1BSP15-2V2</strain>
    </source>
</reference>
<evidence type="ECO:0000256" key="5">
    <source>
        <dbReference type="SAM" id="SignalP"/>
    </source>
</evidence>
<evidence type="ECO:0000259" key="7">
    <source>
        <dbReference type="Pfam" id="PF14873"/>
    </source>
</evidence>
<keyword evidence="8" id="KW-0378">Hydrolase</keyword>
<dbReference type="InterPro" id="IPR036278">
    <property type="entry name" value="Sialidase_sf"/>
</dbReference>
<gene>
    <name evidence="8" type="ORF">J6I44_18315</name>
</gene>
<evidence type="ECO:0000313" key="8">
    <source>
        <dbReference type="EMBL" id="MCW9708821.1"/>
    </source>
</evidence>
<dbReference type="InterPro" id="IPR011040">
    <property type="entry name" value="Sialidase"/>
</dbReference>
<feature type="domain" description="Sialidase" evidence="6">
    <location>
        <begin position="193"/>
        <end position="497"/>
    </location>
</feature>
<dbReference type="Gene3D" id="2.60.40.1290">
    <property type="match status" value="2"/>
</dbReference>
<accession>A0ABT3PSK5</accession>
<dbReference type="Gene3D" id="2.120.10.10">
    <property type="match status" value="1"/>
</dbReference>
<evidence type="ECO:0000313" key="9">
    <source>
        <dbReference type="Proteomes" id="UP001207918"/>
    </source>
</evidence>
<protein>
    <recommendedName>
        <fullName evidence="3">exo-alpha-sialidase</fullName>
        <ecNumber evidence="3">3.2.1.18</ecNumber>
    </recommendedName>
</protein>
<comment type="catalytic activity">
    <reaction evidence="1">
        <text>Hydrolysis of alpha-(2-&gt;3)-, alpha-(2-&gt;6)-, alpha-(2-&gt;8)- glycosidic linkages of terminal sialic acid residues in oligosaccharides, glycoproteins, glycolipids, colominic acid and synthetic substrates.</text>
        <dbReference type="EC" id="3.2.1.18"/>
    </reaction>
</comment>
<dbReference type="Proteomes" id="UP001207918">
    <property type="component" value="Unassembled WGS sequence"/>
</dbReference>
<dbReference type="PRINTS" id="PR01803">
    <property type="entry name" value="TCSIALIDASE"/>
</dbReference>
<dbReference type="InterPro" id="IPR029456">
    <property type="entry name" value="Sialidase_N"/>
</dbReference>
<evidence type="ECO:0000256" key="1">
    <source>
        <dbReference type="ARBA" id="ARBA00000427"/>
    </source>
</evidence>
<keyword evidence="5" id="KW-0732">Signal</keyword>
<evidence type="ECO:0000256" key="3">
    <source>
        <dbReference type="ARBA" id="ARBA00012733"/>
    </source>
</evidence>
<comment type="similarity">
    <text evidence="2">Belongs to the glycosyl hydrolase 33 family.</text>
</comment>
<name>A0ABT3PSK5_9BACT</name>
<dbReference type="PROSITE" id="PS51257">
    <property type="entry name" value="PROKAR_LIPOPROTEIN"/>
    <property type="match status" value="1"/>
</dbReference>
<feature type="signal peptide" evidence="5">
    <location>
        <begin position="1"/>
        <end position="19"/>
    </location>
</feature>
<dbReference type="PANTHER" id="PTHR10628">
    <property type="entry name" value="SIALIDASE"/>
    <property type="match status" value="1"/>
</dbReference>
<keyword evidence="9" id="KW-1185">Reference proteome</keyword>
<evidence type="ECO:0000256" key="2">
    <source>
        <dbReference type="ARBA" id="ARBA00009348"/>
    </source>
</evidence>
<dbReference type="SUPFAM" id="SSF50939">
    <property type="entry name" value="Sialidases"/>
    <property type="match status" value="1"/>
</dbReference>
<dbReference type="InterPro" id="IPR008377">
    <property type="entry name" value="Sialidase_trypan"/>
</dbReference>
<dbReference type="CDD" id="cd15482">
    <property type="entry name" value="Sialidase_non-viral"/>
    <property type="match status" value="1"/>
</dbReference>
<sequence>MRLKIFLFISILFFIISCSQDEKPSVKVHQQVSPVLIGKDANPVLRIAIEVDSLGQNQTVNRMSVNTKGTTDISDIKKTDMYYTGTDSSFSAADAFGEPQQPGETLRFSGEQLLQPGTNYFWVSYTLNPGIDLLHRVDARLESVRLSGGIEITSVSGAQEGAKRVGVALRQRGEGGVHTYRIPGLVTTNEGTLIAAYDIRHEGSADLQGDIDVGINRSTDGGKSWEQMQVIMDMDEWGGLPEDQNGVGDPSILVDEQTGTIWVAALWTHGMPGGRAWDSSGPGLEPAETGQFVVVKSEDDGRTWSEPMNITKQIKRPEWRLLLQGPGKGITMGNGTLVFPAQFRAADGKPYSTIIYSEDHGASWEIGTGAKSNTTEAQVVELSDGSLMLNMRDNRGGSRSVYTTEDLGQTWQKHPTSRSALQEPVCQASLIQFPSPDSSRAHWLLFSNPNSTEERKNMTIKLSTDDGNSWKSEHQLLLNEDRGFGYSCLTPVDDQTVGILYEGVRELYFQKVTLKEVMEKQ</sequence>
<dbReference type="EMBL" id="JAGGJA010000017">
    <property type="protein sequence ID" value="MCW9708821.1"/>
    <property type="molecule type" value="Genomic_DNA"/>
</dbReference>
<dbReference type="PANTHER" id="PTHR10628:SF30">
    <property type="entry name" value="EXO-ALPHA-SIALIDASE"/>
    <property type="match status" value="1"/>
</dbReference>
<evidence type="ECO:0000259" key="6">
    <source>
        <dbReference type="Pfam" id="PF13088"/>
    </source>
</evidence>
<feature type="chain" id="PRO_5047057279" description="exo-alpha-sialidase" evidence="5">
    <location>
        <begin position="20"/>
        <end position="521"/>
    </location>
</feature>
<proteinExistence type="inferred from homology"/>
<dbReference type="Pfam" id="PF13088">
    <property type="entry name" value="BNR_2"/>
    <property type="match status" value="1"/>
</dbReference>
<keyword evidence="4" id="KW-0677">Repeat</keyword>
<dbReference type="Pfam" id="PF14873">
    <property type="entry name" value="BNR_assoc_N"/>
    <property type="match status" value="1"/>
</dbReference>
<dbReference type="InterPro" id="IPR026856">
    <property type="entry name" value="Sialidase_fam"/>
</dbReference>
<evidence type="ECO:0000256" key="4">
    <source>
        <dbReference type="ARBA" id="ARBA00022737"/>
    </source>
</evidence>
<organism evidence="8 9">
    <name type="scientific">Fodinibius salsisoli</name>
    <dbReference type="NCBI Taxonomy" id="2820877"/>
    <lineage>
        <taxon>Bacteria</taxon>
        <taxon>Pseudomonadati</taxon>
        <taxon>Balneolota</taxon>
        <taxon>Balneolia</taxon>
        <taxon>Balneolales</taxon>
        <taxon>Balneolaceae</taxon>
        <taxon>Fodinibius</taxon>
    </lineage>
</organism>
<feature type="domain" description="Sialidase N-terminal" evidence="7">
    <location>
        <begin position="25"/>
        <end position="148"/>
    </location>
</feature>
<keyword evidence="8" id="KW-0326">Glycosidase</keyword>
<dbReference type="EC" id="3.2.1.18" evidence="3"/>
<comment type="caution">
    <text evidence="8">The sequence shown here is derived from an EMBL/GenBank/DDBJ whole genome shotgun (WGS) entry which is preliminary data.</text>
</comment>